<organism evidence="4 5">
    <name type="scientific">Autumnicola musiva</name>
    <dbReference type="NCBI Taxonomy" id="3075589"/>
    <lineage>
        <taxon>Bacteria</taxon>
        <taxon>Pseudomonadati</taxon>
        <taxon>Bacteroidota</taxon>
        <taxon>Flavobacteriia</taxon>
        <taxon>Flavobacteriales</taxon>
        <taxon>Flavobacteriaceae</taxon>
        <taxon>Autumnicola</taxon>
    </lineage>
</organism>
<dbReference type="GO" id="GO:0016787">
    <property type="term" value="F:hydrolase activity"/>
    <property type="evidence" value="ECO:0007669"/>
    <property type="project" value="UniProtKB-KW"/>
</dbReference>
<keyword evidence="2" id="KW-0732">Signal</keyword>
<evidence type="ECO:0000256" key="2">
    <source>
        <dbReference type="SAM" id="SignalP"/>
    </source>
</evidence>
<dbReference type="InterPro" id="IPR029058">
    <property type="entry name" value="AB_hydrolase_fold"/>
</dbReference>
<dbReference type="SUPFAM" id="SSF53474">
    <property type="entry name" value="alpha/beta-Hydrolases"/>
    <property type="match status" value="1"/>
</dbReference>
<protein>
    <submittedName>
        <fullName evidence="4">Alpha/beta hydrolase</fullName>
    </submittedName>
</protein>
<dbReference type="InterPro" id="IPR049492">
    <property type="entry name" value="BD-FAE-like_dom"/>
</dbReference>
<feature type="signal peptide" evidence="2">
    <location>
        <begin position="1"/>
        <end position="20"/>
    </location>
</feature>
<comment type="caution">
    <text evidence="4">The sequence shown here is derived from an EMBL/GenBank/DDBJ whole genome shotgun (WGS) entry which is preliminary data.</text>
</comment>
<accession>A0ABU3D8K4</accession>
<dbReference type="InterPro" id="IPR050300">
    <property type="entry name" value="GDXG_lipolytic_enzyme"/>
</dbReference>
<keyword evidence="1 4" id="KW-0378">Hydrolase</keyword>
<proteinExistence type="predicted"/>
<dbReference type="RefSeq" id="WP_311504201.1">
    <property type="nucleotide sequence ID" value="NZ_JAVRHK010000012.1"/>
</dbReference>
<reference evidence="4 5" key="1">
    <citation type="submission" date="2023-09" db="EMBL/GenBank/DDBJ databases">
        <authorList>
            <person name="Rey-Velasco X."/>
        </authorList>
    </citation>
    <scope>NUCLEOTIDE SEQUENCE [LARGE SCALE GENOMIC DNA]</scope>
    <source>
        <strain evidence="4 5">F117</strain>
    </source>
</reference>
<gene>
    <name evidence="4" type="ORF">RM539_14835</name>
</gene>
<dbReference type="EMBL" id="JAVRHK010000012">
    <property type="protein sequence ID" value="MDT0677860.1"/>
    <property type="molecule type" value="Genomic_DNA"/>
</dbReference>
<dbReference type="PANTHER" id="PTHR48081">
    <property type="entry name" value="AB HYDROLASE SUPERFAMILY PROTEIN C4A8.06C"/>
    <property type="match status" value="1"/>
</dbReference>
<feature type="chain" id="PRO_5045725133" evidence="2">
    <location>
        <begin position="21"/>
        <end position="304"/>
    </location>
</feature>
<evidence type="ECO:0000259" key="3">
    <source>
        <dbReference type="Pfam" id="PF20434"/>
    </source>
</evidence>
<dbReference type="Gene3D" id="3.40.50.1820">
    <property type="entry name" value="alpha/beta hydrolase"/>
    <property type="match status" value="1"/>
</dbReference>
<evidence type="ECO:0000313" key="4">
    <source>
        <dbReference type="EMBL" id="MDT0677860.1"/>
    </source>
</evidence>
<evidence type="ECO:0000313" key="5">
    <source>
        <dbReference type="Proteomes" id="UP001262582"/>
    </source>
</evidence>
<feature type="domain" description="BD-FAE-like" evidence="3">
    <location>
        <begin position="60"/>
        <end position="257"/>
    </location>
</feature>
<dbReference type="Proteomes" id="UP001262582">
    <property type="component" value="Unassembled WGS sequence"/>
</dbReference>
<sequence>MNKAFMLILVTTMISSVVQAQEFTEVWPEGKIPNSKGIQLEHIENNQRITQVAVPGFYTFLPAAEENKKAAVLILPSGGYQHLTYNWGGFQVAKWLNTIGISAFVLNYRLPTSPDLMVSYKGPIQDAQRTMKIIRANAEKYKIDPAKIGVFATSAGGHLATILGTHKEDFSEVKNDTLNMYSFKPDFMLLVSPVISFGKYAHEGSRDNFLGVSPSEEMKKKYSNELRVTSDTPPAFLVHAQNDKSVSPKNSILFYEAMMENGVKGSLHIFPKGSHGIGINNASGLTDIWKELCEEWLKEEQVIN</sequence>
<dbReference type="PANTHER" id="PTHR48081:SF6">
    <property type="entry name" value="PEPTIDASE S9 PROLYL OLIGOPEPTIDASE CATALYTIC DOMAIN-CONTAINING PROTEIN"/>
    <property type="match status" value="1"/>
</dbReference>
<dbReference type="Pfam" id="PF20434">
    <property type="entry name" value="BD-FAE"/>
    <property type="match status" value="1"/>
</dbReference>
<keyword evidence="5" id="KW-1185">Reference proteome</keyword>
<evidence type="ECO:0000256" key="1">
    <source>
        <dbReference type="ARBA" id="ARBA00022801"/>
    </source>
</evidence>
<name>A0ABU3D8K4_9FLAO</name>